<dbReference type="Proteomes" id="UP000250443">
    <property type="component" value="Unassembled WGS sequence"/>
</dbReference>
<dbReference type="CDD" id="cd12797">
    <property type="entry name" value="M23_peptidase"/>
    <property type="match status" value="1"/>
</dbReference>
<dbReference type="GO" id="GO:0004222">
    <property type="term" value="F:metalloendopeptidase activity"/>
    <property type="evidence" value="ECO:0007669"/>
    <property type="project" value="TreeGrafter"/>
</dbReference>
<dbReference type="PANTHER" id="PTHR21666">
    <property type="entry name" value="PEPTIDASE-RELATED"/>
    <property type="match status" value="1"/>
</dbReference>
<protein>
    <submittedName>
        <fullName evidence="3">Peptidase M23</fullName>
        <ecNumber evidence="3">3.4.24.75</ecNumber>
    </submittedName>
</protein>
<evidence type="ECO:0000313" key="3">
    <source>
        <dbReference type="EMBL" id="SPZ12519.1"/>
    </source>
</evidence>
<feature type="domain" description="DUF4124" evidence="2">
    <location>
        <begin position="46"/>
        <end position="79"/>
    </location>
</feature>
<keyword evidence="3" id="KW-0378">Hydrolase</keyword>
<gene>
    <name evidence="3" type="ORF">NCTC11842_04523</name>
</gene>
<proteinExistence type="predicted"/>
<dbReference type="EMBL" id="UAUF01000014">
    <property type="protein sequence ID" value="SPZ12519.1"/>
    <property type="molecule type" value="Genomic_DNA"/>
</dbReference>
<dbReference type="SUPFAM" id="SSF51261">
    <property type="entry name" value="Duplicated hybrid motif"/>
    <property type="match status" value="1"/>
</dbReference>
<dbReference type="Pfam" id="PF13511">
    <property type="entry name" value="DUF4124"/>
    <property type="match status" value="1"/>
</dbReference>
<dbReference type="InterPro" id="IPR011055">
    <property type="entry name" value="Dup_hybrid_motif"/>
</dbReference>
<name>A0A2X2EVU1_PSELU</name>
<organism evidence="3 4">
    <name type="scientific">Pseudomonas luteola</name>
    <dbReference type="NCBI Taxonomy" id="47886"/>
    <lineage>
        <taxon>Bacteria</taxon>
        <taxon>Pseudomonadati</taxon>
        <taxon>Pseudomonadota</taxon>
        <taxon>Gammaproteobacteria</taxon>
        <taxon>Pseudomonadales</taxon>
        <taxon>Pseudomonadaceae</taxon>
        <taxon>Pseudomonas</taxon>
    </lineage>
</organism>
<accession>A0A2X2EVU1</accession>
<evidence type="ECO:0000259" key="1">
    <source>
        <dbReference type="Pfam" id="PF01551"/>
    </source>
</evidence>
<evidence type="ECO:0000259" key="2">
    <source>
        <dbReference type="Pfam" id="PF13511"/>
    </source>
</evidence>
<feature type="domain" description="M23ase beta-sheet core" evidence="1">
    <location>
        <begin position="211"/>
        <end position="307"/>
    </location>
</feature>
<dbReference type="Gene3D" id="2.70.70.10">
    <property type="entry name" value="Glucose Permease (Domain IIA)"/>
    <property type="match status" value="1"/>
</dbReference>
<sequence>MPMPIITSRRVKPRRERVPLIGLRRLKSAWFCTCMLKRLFLLCGSFTLAAATWASPIYKYTDANGVVTYTDKVTKGAKVLVFEDDTNERIERQVRLNTKKLGNETVFEARNDLLVPVQVELRLDQLKNVAGINESASVRRVLPPNSTTTLMRLKKEVQGVAIHYKPTFNYAMGDPGQGARDYAYPLPWVGGPFRISQGANGAFSHNTPRGRYAIDIAMPEGTPIIASRPGTVVKVENSQQQGRSANPSGNFVRVLHDDGTMSVYLHLMQGSVKVREGQRVVTGTPLALSGNTGHSTGPHLHFVVQRNTGLALESIPFRFAQPVDSLPNFAVGGP</sequence>
<evidence type="ECO:0000313" key="4">
    <source>
        <dbReference type="Proteomes" id="UP000250443"/>
    </source>
</evidence>
<dbReference type="InterPro" id="IPR016047">
    <property type="entry name" value="M23ase_b-sheet_dom"/>
</dbReference>
<dbReference type="InterPro" id="IPR050570">
    <property type="entry name" value="Cell_wall_metabolism_enzyme"/>
</dbReference>
<reference evidence="3 4" key="1">
    <citation type="submission" date="2018-06" db="EMBL/GenBank/DDBJ databases">
        <authorList>
            <consortium name="Pathogen Informatics"/>
            <person name="Doyle S."/>
        </authorList>
    </citation>
    <scope>NUCLEOTIDE SEQUENCE [LARGE SCALE GENOMIC DNA]</scope>
    <source>
        <strain evidence="3 4">NCTC11842</strain>
    </source>
</reference>
<dbReference type="EC" id="3.4.24.75" evidence="3"/>
<dbReference type="PANTHER" id="PTHR21666:SF294">
    <property type="entry name" value="PEPTIDASE M23"/>
    <property type="match status" value="1"/>
</dbReference>
<dbReference type="AlphaFoldDB" id="A0A2X2EVU1"/>
<dbReference type="Pfam" id="PF01551">
    <property type="entry name" value="Peptidase_M23"/>
    <property type="match status" value="1"/>
</dbReference>
<dbReference type="InterPro" id="IPR025392">
    <property type="entry name" value="DUF4124"/>
</dbReference>